<dbReference type="EMBL" id="CM042025">
    <property type="protein sequence ID" value="KAI3809164.1"/>
    <property type="molecule type" value="Genomic_DNA"/>
</dbReference>
<reference evidence="2" key="1">
    <citation type="journal article" date="2022" name="Mol. Ecol. Resour.">
        <title>The genomes of chicory, endive, great burdock and yacon provide insights into Asteraceae palaeo-polyploidization history and plant inulin production.</title>
        <authorList>
            <person name="Fan W."/>
            <person name="Wang S."/>
            <person name="Wang H."/>
            <person name="Wang A."/>
            <person name="Jiang F."/>
            <person name="Liu H."/>
            <person name="Zhao H."/>
            <person name="Xu D."/>
            <person name="Zhang Y."/>
        </authorList>
    </citation>
    <scope>NUCLEOTIDE SEQUENCE [LARGE SCALE GENOMIC DNA]</scope>
    <source>
        <strain evidence="2">cv. Yunnan</strain>
    </source>
</reference>
<reference evidence="1 2" key="2">
    <citation type="journal article" date="2022" name="Mol. Ecol. Resour.">
        <title>The genomes of chicory, endive, great burdock and yacon provide insights into Asteraceae paleo-polyploidization history and plant inulin production.</title>
        <authorList>
            <person name="Fan W."/>
            <person name="Wang S."/>
            <person name="Wang H."/>
            <person name="Wang A."/>
            <person name="Jiang F."/>
            <person name="Liu H."/>
            <person name="Zhao H."/>
            <person name="Xu D."/>
            <person name="Zhang Y."/>
        </authorList>
    </citation>
    <scope>NUCLEOTIDE SEQUENCE [LARGE SCALE GENOMIC DNA]</scope>
    <source>
        <strain evidence="2">cv. Yunnan</strain>
        <tissue evidence="1">Leaves</tissue>
    </source>
</reference>
<accession>A0ACB9IMK9</accession>
<dbReference type="Proteomes" id="UP001056120">
    <property type="component" value="Linkage Group LG08"/>
</dbReference>
<name>A0ACB9IMK9_9ASTR</name>
<comment type="caution">
    <text evidence="1">The sequence shown here is derived from an EMBL/GenBank/DDBJ whole genome shotgun (WGS) entry which is preliminary data.</text>
</comment>
<protein>
    <submittedName>
        <fullName evidence="1">Uncharacterized protein</fullName>
    </submittedName>
</protein>
<evidence type="ECO:0000313" key="2">
    <source>
        <dbReference type="Proteomes" id="UP001056120"/>
    </source>
</evidence>
<evidence type="ECO:0000313" key="1">
    <source>
        <dbReference type="EMBL" id="KAI3809164.1"/>
    </source>
</evidence>
<sequence>MAISVHNLIKERSYPFIASLFLLLISVAFFILTTNTSQPPPLYHFRQPSSHPPVTQNTATTPSPLQKIVGNISNFATDRDSDDIGGGEGLVPEWKVCPGPLAVDYIPCLDNWKAIKSLKSRRHMEHRERHCPNPNPRCLIPLPDGYKVPVPWPKSRDMIWFDNVPHLKLVEYKKEQNWVKRSGDYLLFPGGGTQFKEGVDHYIQYIEKNLPKLGWGKRTRVILDVGCGVASFGGYLMDKDVITMSFAPKDEHEAQIQFALERGIPATLSVIGTQRLTFPDNAFDLIHCARCRVHWDGDGGKPLLELNRILRPGGVFIWSATPVYRDDERDKKVWESMVALTEAICWKVVAKSFDSSGIGLVIYEKPRTSSCYESHKENNPPLCDESIRPNTSWYTPLDGCISPIPVINSWPTPWPQRLKSKPSSLSTGPDAERIFYEDTRHWSEVVTNVYIGGLGVNWSSVRNVMDMNAGYGGFAAALADLPLWVMNVVPVKGPDTLPVIFDRGLIGVYHDWCESLNTYPRTYDLLHSSFLFDNLTQRCDMLDGAVEMDRVSRPGGVVIVEDTIEMLKKLEHILQSLHWSTTMHHQRFLVGKKGFWRPQTER</sequence>
<gene>
    <name evidence="1" type="ORF">L1987_25134</name>
</gene>
<proteinExistence type="predicted"/>
<organism evidence="1 2">
    <name type="scientific">Smallanthus sonchifolius</name>
    <dbReference type="NCBI Taxonomy" id="185202"/>
    <lineage>
        <taxon>Eukaryota</taxon>
        <taxon>Viridiplantae</taxon>
        <taxon>Streptophyta</taxon>
        <taxon>Embryophyta</taxon>
        <taxon>Tracheophyta</taxon>
        <taxon>Spermatophyta</taxon>
        <taxon>Magnoliopsida</taxon>
        <taxon>eudicotyledons</taxon>
        <taxon>Gunneridae</taxon>
        <taxon>Pentapetalae</taxon>
        <taxon>asterids</taxon>
        <taxon>campanulids</taxon>
        <taxon>Asterales</taxon>
        <taxon>Asteraceae</taxon>
        <taxon>Asteroideae</taxon>
        <taxon>Heliantheae alliance</taxon>
        <taxon>Millerieae</taxon>
        <taxon>Smallanthus</taxon>
    </lineage>
</organism>
<keyword evidence="2" id="KW-1185">Reference proteome</keyword>